<comment type="subcellular location">
    <subcellularLocation>
        <location evidence="1">Membrane</location>
        <topology evidence="1">Multi-pass membrane protein</topology>
    </subcellularLocation>
</comment>
<feature type="compositionally biased region" description="Gly residues" evidence="5">
    <location>
        <begin position="366"/>
        <end position="376"/>
    </location>
</feature>
<dbReference type="VEuPathDB" id="TriTrypDB:BSAL_48830"/>
<feature type="transmembrane region" description="Helical" evidence="6">
    <location>
        <begin position="244"/>
        <end position="267"/>
    </location>
</feature>
<evidence type="ECO:0000256" key="6">
    <source>
        <dbReference type="SAM" id="Phobius"/>
    </source>
</evidence>
<reference evidence="8" key="1">
    <citation type="submission" date="2015-09" db="EMBL/GenBank/DDBJ databases">
        <authorList>
            <consortium name="Pathogen Informatics"/>
        </authorList>
    </citation>
    <scope>NUCLEOTIDE SEQUENCE [LARGE SCALE GENOMIC DNA]</scope>
    <source>
        <strain evidence="8">Lake Konstanz</strain>
    </source>
</reference>
<evidence type="ECO:0000256" key="1">
    <source>
        <dbReference type="ARBA" id="ARBA00004141"/>
    </source>
</evidence>
<evidence type="ECO:0000256" key="5">
    <source>
        <dbReference type="SAM" id="MobiDB-lite"/>
    </source>
</evidence>
<dbReference type="AlphaFoldDB" id="A0A0S4KNU2"/>
<keyword evidence="8" id="KW-1185">Reference proteome</keyword>
<keyword evidence="3 6" id="KW-1133">Transmembrane helix</keyword>
<feature type="transmembrane region" description="Helical" evidence="6">
    <location>
        <begin position="170"/>
        <end position="189"/>
    </location>
</feature>
<name>A0A0S4KNU2_BODSA</name>
<dbReference type="OrthoDB" id="5348404at2759"/>
<dbReference type="Pfam" id="PF03619">
    <property type="entry name" value="Solute_trans_a"/>
    <property type="match status" value="1"/>
</dbReference>
<dbReference type="EMBL" id="CYKH01002253">
    <property type="protein sequence ID" value="CUM57949.1"/>
    <property type="molecule type" value="Genomic_DNA"/>
</dbReference>
<feature type="transmembrane region" description="Helical" evidence="6">
    <location>
        <begin position="201"/>
        <end position="223"/>
    </location>
</feature>
<evidence type="ECO:0000256" key="4">
    <source>
        <dbReference type="ARBA" id="ARBA00023136"/>
    </source>
</evidence>
<dbReference type="SMART" id="SM01417">
    <property type="entry name" value="Solute_trans_a"/>
    <property type="match status" value="1"/>
</dbReference>
<keyword evidence="2 6" id="KW-0812">Transmembrane</keyword>
<accession>A0A0S4KNU2</accession>
<evidence type="ECO:0000256" key="2">
    <source>
        <dbReference type="ARBA" id="ARBA00022692"/>
    </source>
</evidence>
<evidence type="ECO:0000256" key="3">
    <source>
        <dbReference type="ARBA" id="ARBA00022989"/>
    </source>
</evidence>
<dbReference type="OMA" id="HPFPMCY"/>
<evidence type="ECO:0000313" key="7">
    <source>
        <dbReference type="EMBL" id="CUM57949.1"/>
    </source>
</evidence>
<sequence>MSDSANFTNDTTLVPSTAESVILASSYIDMTWVMKDPVTYGALICVVLSCFLTMREIREHIARYDYPHIQIYVLRVLLMIPIYGIFSIATVMVPSARFAFDTIRDTYESFVLYMFFSLLIAYCGGEGQLIRSLNAKRYKGVHPFPMCYLPLYALDTSFYLRCKRWVLQYALIKPICNFFAMVFHPFGLYDETRWGWDNLCTYTTIITNISISYSLYYLVLFDIEVEKELRYCKPTAKFICIKSIIFFAFWQSVVLNQAIAYGFVYVGDTAEDQETVGSAFQNLLICFELLPVSFLHQMAFNRDRLDDEMSAQPVFSTDAKKNTNMAKNFDEALSLEDVINDTLSTIFFRRGKLVDKENEDEDGGDGGEGGGGGGGGRGRRGDDVVTVELLTHTKEPTVDQIVRYAIIHERGLRADGMLHYDEDSELEEINQRCNDRDTDVITRKSRNEDEKAARVDIDGATSGGMLTGPATFCVVCGRFDKEMVQRKSGFKCTDCVGVKGKSVLRDKQKEKHAEDNDGSCVVCGRSDRPMERRGAVMKCTSCL</sequence>
<dbReference type="PANTHER" id="PTHR23423">
    <property type="entry name" value="ORGANIC SOLUTE TRANSPORTER-RELATED"/>
    <property type="match status" value="1"/>
</dbReference>
<dbReference type="GO" id="GO:0016020">
    <property type="term" value="C:membrane"/>
    <property type="evidence" value="ECO:0007669"/>
    <property type="project" value="UniProtKB-SubCell"/>
</dbReference>
<feature type="transmembrane region" description="Helical" evidence="6">
    <location>
        <begin position="38"/>
        <end position="57"/>
    </location>
</feature>
<dbReference type="InterPro" id="IPR005178">
    <property type="entry name" value="Ostalpha/TMEM184C"/>
</dbReference>
<proteinExistence type="predicted"/>
<keyword evidence="4 6" id="KW-0472">Membrane</keyword>
<protein>
    <submittedName>
        <fullName evidence="7">Solute transporter, putative</fullName>
    </submittedName>
</protein>
<evidence type="ECO:0000313" key="8">
    <source>
        <dbReference type="Proteomes" id="UP000051952"/>
    </source>
</evidence>
<dbReference type="Proteomes" id="UP000051952">
    <property type="component" value="Unassembled WGS sequence"/>
</dbReference>
<organism evidence="7 8">
    <name type="scientific">Bodo saltans</name>
    <name type="common">Flagellated protozoan</name>
    <dbReference type="NCBI Taxonomy" id="75058"/>
    <lineage>
        <taxon>Eukaryota</taxon>
        <taxon>Discoba</taxon>
        <taxon>Euglenozoa</taxon>
        <taxon>Kinetoplastea</taxon>
        <taxon>Metakinetoplastina</taxon>
        <taxon>Eubodonida</taxon>
        <taxon>Bodonidae</taxon>
        <taxon>Bodo</taxon>
    </lineage>
</organism>
<feature type="transmembrane region" description="Helical" evidence="6">
    <location>
        <begin position="69"/>
        <end position="90"/>
    </location>
</feature>
<gene>
    <name evidence="7" type="ORF">BSAL_48830</name>
</gene>
<feature type="transmembrane region" description="Helical" evidence="6">
    <location>
        <begin position="110"/>
        <end position="130"/>
    </location>
</feature>
<feature type="region of interest" description="Disordered" evidence="5">
    <location>
        <begin position="357"/>
        <end position="381"/>
    </location>
</feature>